<dbReference type="PANTHER" id="PTHR32322">
    <property type="entry name" value="INNER MEMBRANE TRANSPORTER"/>
    <property type="match status" value="1"/>
</dbReference>
<organism evidence="7 8">
    <name type="scientific">Candidatus Marimicrobium litorale</name>
    <dbReference type="NCBI Taxonomy" id="2518991"/>
    <lineage>
        <taxon>Bacteria</taxon>
        <taxon>Pseudomonadati</taxon>
        <taxon>Pseudomonadota</taxon>
        <taxon>Gammaproteobacteria</taxon>
        <taxon>Cellvibrionales</taxon>
        <taxon>Halieaceae</taxon>
        <taxon>Marimicrobium</taxon>
    </lineage>
</organism>
<evidence type="ECO:0000256" key="5">
    <source>
        <dbReference type="SAM" id="Phobius"/>
    </source>
</evidence>
<reference evidence="7" key="1">
    <citation type="submission" date="2019-02" db="EMBL/GenBank/DDBJ databases">
        <authorList>
            <person name="Li S.-H."/>
        </authorList>
    </citation>
    <scope>NUCLEOTIDE SEQUENCE</scope>
    <source>
        <strain evidence="7">IMCC11814</strain>
    </source>
</reference>
<comment type="subcellular location">
    <subcellularLocation>
        <location evidence="1">Membrane</location>
        <topology evidence="1">Multi-pass membrane protein</topology>
    </subcellularLocation>
</comment>
<feature type="transmembrane region" description="Helical" evidence="5">
    <location>
        <begin position="216"/>
        <end position="236"/>
    </location>
</feature>
<keyword evidence="2 5" id="KW-0812">Transmembrane</keyword>
<evidence type="ECO:0000313" key="7">
    <source>
        <dbReference type="EMBL" id="MCX2978721.1"/>
    </source>
</evidence>
<keyword evidence="4 5" id="KW-0472">Membrane</keyword>
<feature type="transmembrane region" description="Helical" evidence="5">
    <location>
        <begin position="272"/>
        <end position="288"/>
    </location>
</feature>
<evidence type="ECO:0000256" key="3">
    <source>
        <dbReference type="ARBA" id="ARBA00022989"/>
    </source>
</evidence>
<proteinExistence type="predicted"/>
<dbReference type="Gene3D" id="1.10.3730.20">
    <property type="match status" value="1"/>
</dbReference>
<dbReference type="InterPro" id="IPR000620">
    <property type="entry name" value="EamA_dom"/>
</dbReference>
<evidence type="ECO:0000256" key="4">
    <source>
        <dbReference type="ARBA" id="ARBA00023136"/>
    </source>
</evidence>
<evidence type="ECO:0000259" key="6">
    <source>
        <dbReference type="Pfam" id="PF00892"/>
    </source>
</evidence>
<accession>A0ABT3TA75</accession>
<comment type="caution">
    <text evidence="7">The sequence shown here is derived from an EMBL/GenBank/DDBJ whole genome shotgun (WGS) entry which is preliminary data.</text>
</comment>
<evidence type="ECO:0000256" key="1">
    <source>
        <dbReference type="ARBA" id="ARBA00004141"/>
    </source>
</evidence>
<protein>
    <submittedName>
        <fullName evidence="7">DMT family transporter</fullName>
    </submittedName>
</protein>
<evidence type="ECO:0000256" key="2">
    <source>
        <dbReference type="ARBA" id="ARBA00022692"/>
    </source>
</evidence>
<dbReference type="PANTHER" id="PTHR32322:SF9">
    <property type="entry name" value="AMINO-ACID METABOLITE EFFLUX PUMP-RELATED"/>
    <property type="match status" value="1"/>
</dbReference>
<feature type="transmembrane region" description="Helical" evidence="5">
    <location>
        <begin position="36"/>
        <end position="55"/>
    </location>
</feature>
<gene>
    <name evidence="7" type="ORF">EYC82_15245</name>
</gene>
<feature type="transmembrane region" description="Helical" evidence="5">
    <location>
        <begin position="126"/>
        <end position="143"/>
    </location>
</feature>
<feature type="transmembrane region" description="Helical" evidence="5">
    <location>
        <begin position="149"/>
        <end position="168"/>
    </location>
</feature>
<dbReference type="EMBL" id="SHNO01000001">
    <property type="protein sequence ID" value="MCX2978721.1"/>
    <property type="molecule type" value="Genomic_DNA"/>
</dbReference>
<feature type="transmembrane region" description="Helical" evidence="5">
    <location>
        <begin position="248"/>
        <end position="266"/>
    </location>
</feature>
<keyword evidence="8" id="KW-1185">Reference proteome</keyword>
<dbReference type="SUPFAM" id="SSF103481">
    <property type="entry name" value="Multidrug resistance efflux transporter EmrE"/>
    <property type="match status" value="2"/>
</dbReference>
<dbReference type="Pfam" id="PF00892">
    <property type="entry name" value="EamA"/>
    <property type="match status" value="2"/>
</dbReference>
<sequence>MQAPQTKHWLLLGTLSLAWGFAFYLIAVALESFQPLTIVNIRLAVGATTLYWVMRWKGHRFPREGHWWGRFALLTLLGNLIPFSLITWAETEISSSQAGLLMALMPISTMVLSHFFVHGDTLTPRRLFGVFLGFGGVVVLVGGEALEGMGGSALLAQLAVLLATLAYASNAVHAKRLPPIDTIVVSTGSLGVGALMLLPFTLYLEPPAAIMPSLDALGATLTLGIVSTGLATWMYFRVVTDCGPSFLSIINYIIPAIAFAAGVLFLNESAQPSQFAGLLLILAGIALTQNRPPARPA</sequence>
<feature type="transmembrane region" description="Helical" evidence="5">
    <location>
        <begin position="67"/>
        <end position="86"/>
    </location>
</feature>
<name>A0ABT3TA75_9GAMM</name>
<feature type="domain" description="EamA" evidence="6">
    <location>
        <begin position="13"/>
        <end position="141"/>
    </location>
</feature>
<dbReference type="Proteomes" id="UP001143304">
    <property type="component" value="Unassembled WGS sequence"/>
</dbReference>
<dbReference type="InterPro" id="IPR050638">
    <property type="entry name" value="AA-Vitamin_Transporters"/>
</dbReference>
<feature type="transmembrane region" description="Helical" evidence="5">
    <location>
        <begin position="9"/>
        <end position="30"/>
    </location>
</feature>
<keyword evidence="3 5" id="KW-1133">Transmembrane helix</keyword>
<dbReference type="InterPro" id="IPR037185">
    <property type="entry name" value="EmrE-like"/>
</dbReference>
<feature type="domain" description="EamA" evidence="6">
    <location>
        <begin position="156"/>
        <end position="288"/>
    </location>
</feature>
<feature type="transmembrane region" description="Helical" evidence="5">
    <location>
        <begin position="180"/>
        <end position="204"/>
    </location>
</feature>
<dbReference type="RefSeq" id="WP_279250414.1">
    <property type="nucleotide sequence ID" value="NZ_SHNO01000001.1"/>
</dbReference>
<feature type="transmembrane region" description="Helical" evidence="5">
    <location>
        <begin position="98"/>
        <end position="117"/>
    </location>
</feature>
<evidence type="ECO:0000313" key="8">
    <source>
        <dbReference type="Proteomes" id="UP001143304"/>
    </source>
</evidence>